<dbReference type="Proteomes" id="UP000502823">
    <property type="component" value="Unassembled WGS sequence"/>
</dbReference>
<name>A0A6L2PVM6_COPFO</name>
<sequence>MLRNLRKPAVRRKRCGLLSSGMCLQHDNARLSTARHTVKQIQDCKTGGVTTSAIFTRFGIRRFSLLLLPTRRSTWTPFQIG</sequence>
<organism evidence="1 2">
    <name type="scientific">Coptotermes formosanus</name>
    <name type="common">Formosan subterranean termite</name>
    <dbReference type="NCBI Taxonomy" id="36987"/>
    <lineage>
        <taxon>Eukaryota</taxon>
        <taxon>Metazoa</taxon>
        <taxon>Ecdysozoa</taxon>
        <taxon>Arthropoda</taxon>
        <taxon>Hexapoda</taxon>
        <taxon>Insecta</taxon>
        <taxon>Pterygota</taxon>
        <taxon>Neoptera</taxon>
        <taxon>Polyneoptera</taxon>
        <taxon>Dictyoptera</taxon>
        <taxon>Blattodea</taxon>
        <taxon>Blattoidea</taxon>
        <taxon>Termitoidae</taxon>
        <taxon>Rhinotermitidae</taxon>
        <taxon>Coptotermes</taxon>
    </lineage>
</organism>
<dbReference type="AlphaFoldDB" id="A0A6L2PVM6"/>
<keyword evidence="2" id="KW-1185">Reference proteome</keyword>
<accession>A0A6L2PVM6</accession>
<evidence type="ECO:0000313" key="1">
    <source>
        <dbReference type="EMBL" id="GFG36661.1"/>
    </source>
</evidence>
<gene>
    <name evidence="1" type="ORF">Cfor_09401</name>
</gene>
<protein>
    <submittedName>
        <fullName evidence="1">Uncharacterized protein</fullName>
    </submittedName>
</protein>
<evidence type="ECO:0000313" key="2">
    <source>
        <dbReference type="Proteomes" id="UP000502823"/>
    </source>
</evidence>
<dbReference type="InParanoid" id="A0A6L2PVM6"/>
<proteinExistence type="predicted"/>
<reference evidence="2" key="1">
    <citation type="submission" date="2020-01" db="EMBL/GenBank/DDBJ databases">
        <title>Draft genome sequence of the Termite Coptotermes fromosanus.</title>
        <authorList>
            <person name="Itakura S."/>
            <person name="Yosikawa Y."/>
            <person name="Umezawa K."/>
        </authorList>
    </citation>
    <scope>NUCLEOTIDE SEQUENCE [LARGE SCALE GENOMIC DNA]</scope>
</reference>
<dbReference type="EMBL" id="BLKM01000655">
    <property type="protein sequence ID" value="GFG36661.1"/>
    <property type="molecule type" value="Genomic_DNA"/>
</dbReference>
<comment type="caution">
    <text evidence="1">The sequence shown here is derived from an EMBL/GenBank/DDBJ whole genome shotgun (WGS) entry which is preliminary data.</text>
</comment>